<evidence type="ECO:0000256" key="4">
    <source>
        <dbReference type="ARBA" id="ARBA00022722"/>
    </source>
</evidence>
<feature type="compositionally biased region" description="Low complexity" evidence="8">
    <location>
        <begin position="1262"/>
        <end position="1285"/>
    </location>
</feature>
<evidence type="ECO:0000256" key="8">
    <source>
        <dbReference type="SAM" id="MobiDB-lite"/>
    </source>
</evidence>
<evidence type="ECO:0000259" key="9">
    <source>
        <dbReference type="Pfam" id="PF03159"/>
    </source>
</evidence>
<dbReference type="Pfam" id="PF17846">
    <property type="entry name" value="XRN_M"/>
    <property type="match status" value="2"/>
</dbReference>
<feature type="region of interest" description="Disordered" evidence="8">
    <location>
        <begin position="544"/>
        <end position="581"/>
    </location>
</feature>
<evidence type="ECO:0000256" key="3">
    <source>
        <dbReference type="ARBA" id="ARBA00022664"/>
    </source>
</evidence>
<dbReference type="GO" id="GO:0003723">
    <property type="term" value="F:RNA binding"/>
    <property type="evidence" value="ECO:0007669"/>
    <property type="project" value="TreeGrafter"/>
</dbReference>
<feature type="compositionally biased region" description="Gly residues" evidence="8">
    <location>
        <begin position="1228"/>
        <end position="1250"/>
    </location>
</feature>
<keyword evidence="5" id="KW-0378">Hydrolase</keyword>
<dbReference type="EMBL" id="CP044415">
    <property type="protein sequence ID" value="QOY39981.1"/>
    <property type="molecule type" value="Genomic_DNA"/>
</dbReference>
<name>A0A7S7LE62_CRYPV</name>
<sequence length="1350" mass="155969">MGVPTFYRWLCNRYPLIVKELKDAVDEETCLNDLDLTEPNINGEFDCLYLDMNGIIHPCCNPSGGDKPKDEAEMFTRVCDYIDRLYAMVKPRRLIYMAIDGVAPRAKMNQQRSRRYKTALEMDYNRRAYEIAQEEFSKIGYKCPEYVEKWDSNVITPGTPFMERLTMCLHAYIRRKFETDESWRSISVIFSDSNIPGEGEHKILEFIRNQRSNEDYNPNTRHVLYGSDADLIMLGLSTHESYFYIIREAVRDFKVESPSSISILYNTWIEKINNNHLGSSFGDNGTNNSSDIILNGIFQNGPNFGKKLRIYSWWSDIEIVDLSMLREYLNFDFGEIRDQIGYINNNIGENLVNEYGMKNNSDFQYDFERCIDDFIFLCFFIGNDFLPNLPVFSIYKGSLDQILGIYIRVLPRIGDYLTLEGNIIPNSIIQFFKYLRDLEYEIIIQESRFSQRTSTFANDRGRRMIKNNNIDNTGQNNISLEEGTQESMLSSTLVSNTSKLVNSQGGERPTISVSEIELLFGDDKVLSGVESTTNITTDLNTNINTNTNTNNESGITLETQEKVQEEEDCDSSGKNQRKKRRFDSMESYFQEHLSKLVKYLSEVEDYNEENILMDNNQSSNLNNSDNLDNNNDNSNIDQGRVLLSIDNPINILKYRLSYYNRKFNAQINYIDEKVQHEEIEICEKKEYNEAKSKLNEISDQVCIHYLRGLSWVLGYYYHGVPSWDWYYPYHYAPYVMDIVELLSDVKNENKIKESLIGEFNLGKPFTQFEQLMSVLPPKSGKICLPKEFYNMMIDKDNPLSEFYPSKFKQDPNGNKQRWKWVALLPFIDQKVLLETVIPLENEMDVLSKYRNKLGCDILYSFKFSPLKNIIIENQQEQEHSESNSNNQFNTIKITDMPIFGYFQNYYNNSDLKIHHDQKNEDLINFEQVTVPIIETCENIQQGKEIITRMLNDDKNKRNWKSILESSFNYKINHPNYIIGYFKLEKMEKNVIWKDPTNENFQMFKVGFGSKMLPNTRPFSNSISEFDLNNQERKYKGFKANQSQKILFKLFNYWNLNIDFKQSSFFQGIQSNHNNNNNNNNNKRFMDQLNDHHYSSTSLSSHHSNYYHQQGYDTNNYHNNIFSSSSKRAFVVPPTTTSASISAHPYSRFNTPNHPSGNHLYDHEYFSRNKDRIFGSQNGGGRDGFGGVGRDGFGGVGRDGFGGVGRDGFGGGGRGGKGGFGGGRGGFGGGRGGFGGGRGGFGGDGLTGGRGRTGDYRGDPGHHQYYNSNDGNNNSNNHNHYNSNRYLPPPSLPYSSTSRDGERSQNHNIQSGMRVTPRPNCYDYYNRDPYNRDPKSHHFSQHPKNEEKKNI</sequence>
<comment type="subcellular location">
    <subcellularLocation>
        <location evidence="1">Nucleus</location>
    </subcellularLocation>
</comment>
<dbReference type="CDD" id="cd18673">
    <property type="entry name" value="PIN_XRN1-2-like"/>
    <property type="match status" value="1"/>
</dbReference>
<comment type="similarity">
    <text evidence="2">Belongs to the 5'-3' exonuclease family. XRN2/RAT1 subfamily.</text>
</comment>
<feature type="region of interest" description="Disordered" evidence="8">
    <location>
        <begin position="1228"/>
        <end position="1350"/>
    </location>
</feature>
<dbReference type="PANTHER" id="PTHR12341">
    <property type="entry name" value="5'-&gt;3' EXORIBONUCLEASE"/>
    <property type="match status" value="1"/>
</dbReference>
<dbReference type="InterPro" id="IPR027073">
    <property type="entry name" value="5_3_exoribonuclease"/>
</dbReference>
<dbReference type="OMA" id="TCNSAFF"/>
<keyword evidence="3" id="KW-0507">mRNA processing</keyword>
<evidence type="ECO:0000256" key="1">
    <source>
        <dbReference type="ARBA" id="ARBA00004123"/>
    </source>
</evidence>
<dbReference type="GO" id="GO:0000956">
    <property type="term" value="P:nuclear-transcribed mRNA catabolic process"/>
    <property type="evidence" value="ECO:0007669"/>
    <property type="project" value="TreeGrafter"/>
</dbReference>
<evidence type="ECO:0000256" key="5">
    <source>
        <dbReference type="ARBA" id="ARBA00022801"/>
    </source>
</evidence>
<feature type="compositionally biased region" description="Basic and acidic residues" evidence="8">
    <location>
        <begin position="1324"/>
        <end position="1335"/>
    </location>
</feature>
<dbReference type="VEuPathDB" id="CryptoDB:CPATCC_0002360"/>
<dbReference type="InterPro" id="IPR004859">
    <property type="entry name" value="Xrn1_N"/>
</dbReference>
<dbReference type="InterPro" id="IPR041412">
    <property type="entry name" value="Xrn1_helical"/>
</dbReference>
<dbReference type="PANTHER" id="PTHR12341:SF41">
    <property type="entry name" value="5'-3' EXORIBONUCLEASE 2"/>
    <property type="match status" value="1"/>
</dbReference>
<feature type="domain" description="Xrn1 helical" evidence="10">
    <location>
        <begin position="687"/>
        <end position="896"/>
    </location>
</feature>
<keyword evidence="7" id="KW-0539">Nucleus</keyword>
<organism evidence="11 12">
    <name type="scientific">Cryptosporidium parvum</name>
    <dbReference type="NCBI Taxonomy" id="5807"/>
    <lineage>
        <taxon>Eukaryota</taxon>
        <taxon>Sar</taxon>
        <taxon>Alveolata</taxon>
        <taxon>Apicomplexa</taxon>
        <taxon>Conoidasida</taxon>
        <taxon>Coccidia</taxon>
        <taxon>Eucoccidiorida</taxon>
        <taxon>Eimeriorina</taxon>
        <taxon>Cryptosporidiidae</taxon>
        <taxon>Cryptosporidium</taxon>
    </lineage>
</organism>
<dbReference type="GO" id="GO:0005634">
    <property type="term" value="C:nucleus"/>
    <property type="evidence" value="ECO:0007669"/>
    <property type="project" value="UniProtKB-SubCell"/>
</dbReference>
<dbReference type="InterPro" id="IPR017151">
    <property type="entry name" value="Xrn2/3/4"/>
</dbReference>
<keyword evidence="6" id="KW-0269">Exonuclease</keyword>
<dbReference type="Gene3D" id="1.25.40.1050">
    <property type="match status" value="1"/>
</dbReference>
<evidence type="ECO:0000259" key="10">
    <source>
        <dbReference type="Pfam" id="PF17846"/>
    </source>
</evidence>
<accession>A0A7S7LE62</accession>
<feature type="compositionally biased region" description="Basic and acidic residues" evidence="8">
    <location>
        <begin position="1251"/>
        <end position="1261"/>
    </location>
</feature>
<feature type="domain" description="Xrn1 helical" evidence="10">
    <location>
        <begin position="364"/>
        <end position="533"/>
    </location>
</feature>
<protein>
    <submittedName>
        <fullName evidence="11">Uncharacterized protein</fullName>
    </submittedName>
</protein>
<feature type="region of interest" description="Disordered" evidence="8">
    <location>
        <begin position="614"/>
        <end position="633"/>
    </location>
</feature>
<evidence type="ECO:0000313" key="12">
    <source>
        <dbReference type="Proteomes" id="UP000593906"/>
    </source>
</evidence>
<evidence type="ECO:0000313" key="11">
    <source>
        <dbReference type="EMBL" id="QOY39981.1"/>
    </source>
</evidence>
<proteinExistence type="inferred from homology"/>
<evidence type="ECO:0000256" key="6">
    <source>
        <dbReference type="ARBA" id="ARBA00022839"/>
    </source>
</evidence>
<dbReference type="GO" id="GO:0004534">
    <property type="term" value="F:5'-3' RNA exonuclease activity"/>
    <property type="evidence" value="ECO:0007669"/>
    <property type="project" value="InterPro"/>
</dbReference>
<dbReference type="PIRSF" id="PIRSF037239">
    <property type="entry name" value="Exonuclease_Xrn2"/>
    <property type="match status" value="1"/>
</dbReference>
<dbReference type="Proteomes" id="UP000593906">
    <property type="component" value="Chromosome 8"/>
</dbReference>
<gene>
    <name evidence="11" type="ORF">CPATCC_004048</name>
</gene>
<dbReference type="Pfam" id="PF03159">
    <property type="entry name" value="XRN_N"/>
    <property type="match status" value="1"/>
</dbReference>
<evidence type="ECO:0000256" key="7">
    <source>
        <dbReference type="ARBA" id="ARBA00023242"/>
    </source>
</evidence>
<reference evidence="11 12" key="1">
    <citation type="submission" date="2019-09" db="EMBL/GenBank/DDBJ databases">
        <title>Consistent, comparative and evidence-based genome assembly and annotation for Cryptosporidium parvum, C. hominis and C. tyzzeri.</title>
        <authorList>
            <person name="Baptista R.P."/>
            <person name="Li Y."/>
            <person name="Sateriale A."/>
            <person name="Ansell B."/>
            <person name="Jex A."/>
            <person name="Sanders M."/>
            <person name="Brooks K."/>
            <person name="Tracey A."/>
            <person name="Berriman M."/>
            <person name="Striepen B."/>
            <person name="Cotton J.A."/>
            <person name="Kissinger J.C."/>
        </authorList>
    </citation>
    <scope>NUCLEOTIDE SEQUENCE [LARGE SCALE GENOMIC DNA]</scope>
    <source>
        <strain evidence="11 12">IOWA-ATCC</strain>
    </source>
</reference>
<evidence type="ECO:0000256" key="2">
    <source>
        <dbReference type="ARBA" id="ARBA00006994"/>
    </source>
</evidence>
<dbReference type="Gene3D" id="3.40.50.12390">
    <property type="match status" value="2"/>
</dbReference>
<keyword evidence="4" id="KW-0540">Nuclease</keyword>
<dbReference type="GO" id="GO:0006397">
    <property type="term" value="P:mRNA processing"/>
    <property type="evidence" value="ECO:0007669"/>
    <property type="project" value="UniProtKB-KW"/>
</dbReference>
<feature type="domain" description="Xrn1 N-terminal" evidence="9">
    <location>
        <begin position="1"/>
        <end position="248"/>
    </location>
</feature>